<gene>
    <name evidence="3" type="ORF">NCTC11157_01235</name>
</gene>
<dbReference type="GeneID" id="91082430"/>
<evidence type="ECO:0000313" key="4">
    <source>
        <dbReference type="Proteomes" id="UP000254072"/>
    </source>
</evidence>
<dbReference type="PROSITE" id="PS51257">
    <property type="entry name" value="PROKAR_LIPOPROTEIN"/>
    <property type="match status" value="1"/>
</dbReference>
<sequence length="467" mass="50945">MKKLIKSMFALAVAVFGFSSCEDVPMPYSLTYDENGNKTETPEQVAKGTGTKDDPFNIAGAIDYINKGQNLDKEVYVKGKIVSIKEINTQFGNATYYISEDGTTVNQFFVFRGNALGNKKFKSQDEIKPGDEVIICGKLMTHTNGVKQLGQYNYIYSLNGKTAEGGSTGGTSTVTPAGEGTEASPYNVAKAQEVIKTATTLPTEKEVYVSGIISEIKSFDLKQYGSAEYYISDDGKTPGQLLIYHGKYLNGTKFTAENQIKVGDKVVVKGKLNNFKGNSPQVQFGALVSINGNGGGTTTKPTGDVLNVPFDKDMGNFTVVDKTKPAEVEKIWTLDKKYKQVKATGSIKKASGKYVKYATESRLQSPEFSLAGRTSATLTFSHTAQFFKNFDANMKVQVSTDGINWTDLAIEKKPTGGKKDNKLDWTFVNATIDLTPYAGKSKVYISFLYTSTTASAPTWEIRNVVVK</sequence>
<feature type="signal peptide" evidence="2">
    <location>
        <begin position="1"/>
        <end position="21"/>
    </location>
</feature>
<feature type="chain" id="PRO_5016796675" evidence="2">
    <location>
        <begin position="22"/>
        <end position="467"/>
    </location>
</feature>
<organism evidence="3 4">
    <name type="scientific">Prevotella disiens</name>
    <dbReference type="NCBI Taxonomy" id="28130"/>
    <lineage>
        <taxon>Bacteria</taxon>
        <taxon>Pseudomonadati</taxon>
        <taxon>Bacteroidota</taxon>
        <taxon>Bacteroidia</taxon>
        <taxon>Bacteroidales</taxon>
        <taxon>Prevotellaceae</taxon>
        <taxon>Prevotella</taxon>
    </lineage>
</organism>
<dbReference type="Gene3D" id="2.60.120.200">
    <property type="match status" value="1"/>
</dbReference>
<dbReference type="OrthoDB" id="1079888at2"/>
<dbReference type="EMBL" id="UGTL01000001">
    <property type="protein sequence ID" value="SUB85510.1"/>
    <property type="molecule type" value="Genomic_DNA"/>
</dbReference>
<dbReference type="RefSeq" id="WP_021668198.1">
    <property type="nucleotide sequence ID" value="NZ_CAMPVB010000045.1"/>
</dbReference>
<keyword evidence="2" id="KW-0732">Signal</keyword>
<accession>A0A379DZC2</accession>
<proteinExistence type="predicted"/>
<dbReference type="NCBIfam" id="NF038128">
    <property type="entry name" value="choice_anch_J"/>
    <property type="match status" value="1"/>
</dbReference>
<protein>
    <submittedName>
        <fullName evidence="3">OB-fold nucleic acid binding domain</fullName>
    </submittedName>
</protein>
<evidence type="ECO:0000313" key="3">
    <source>
        <dbReference type="EMBL" id="SUB85510.1"/>
    </source>
</evidence>
<dbReference type="AlphaFoldDB" id="A0A379DZC2"/>
<evidence type="ECO:0000256" key="1">
    <source>
        <dbReference type="SAM" id="MobiDB-lite"/>
    </source>
</evidence>
<feature type="region of interest" description="Disordered" evidence="1">
    <location>
        <begin position="31"/>
        <end position="52"/>
    </location>
</feature>
<name>A0A379DZC2_9BACT</name>
<evidence type="ECO:0000256" key="2">
    <source>
        <dbReference type="SAM" id="SignalP"/>
    </source>
</evidence>
<dbReference type="Proteomes" id="UP000254072">
    <property type="component" value="Unassembled WGS sequence"/>
</dbReference>
<reference evidence="3 4" key="1">
    <citation type="submission" date="2018-06" db="EMBL/GenBank/DDBJ databases">
        <authorList>
            <consortium name="Pathogen Informatics"/>
            <person name="Doyle S."/>
        </authorList>
    </citation>
    <scope>NUCLEOTIDE SEQUENCE [LARGE SCALE GENOMIC DNA]</scope>
    <source>
        <strain evidence="3 4">NCTC11157</strain>
    </source>
</reference>